<dbReference type="AlphaFoldDB" id="A0A1I2T9M3"/>
<dbReference type="EC" id="2.7.13.3" evidence="3"/>
<dbReference type="OrthoDB" id="9808408at2"/>
<dbReference type="InterPro" id="IPR050351">
    <property type="entry name" value="BphY/WalK/GraS-like"/>
</dbReference>
<evidence type="ECO:0000256" key="3">
    <source>
        <dbReference type="ARBA" id="ARBA00012438"/>
    </source>
</evidence>
<dbReference type="SUPFAM" id="SSF55781">
    <property type="entry name" value="GAF domain-like"/>
    <property type="match status" value="1"/>
</dbReference>
<dbReference type="RefSeq" id="WP_092790960.1">
    <property type="nucleotide sequence ID" value="NZ_FOPC01000005.1"/>
</dbReference>
<keyword evidence="7" id="KW-0812">Transmembrane</keyword>
<dbReference type="GO" id="GO:0005886">
    <property type="term" value="C:plasma membrane"/>
    <property type="evidence" value="ECO:0007669"/>
    <property type="project" value="UniProtKB-SubCell"/>
</dbReference>
<dbReference type="CDD" id="cd00075">
    <property type="entry name" value="HATPase"/>
    <property type="match status" value="1"/>
</dbReference>
<dbReference type="Gene3D" id="3.30.450.20">
    <property type="entry name" value="PAS domain"/>
    <property type="match status" value="1"/>
</dbReference>
<evidence type="ECO:0000256" key="6">
    <source>
        <dbReference type="ARBA" id="ARBA00022679"/>
    </source>
</evidence>
<dbReference type="Gene3D" id="3.30.565.10">
    <property type="entry name" value="Histidine kinase-like ATPase, C-terminal domain"/>
    <property type="match status" value="1"/>
</dbReference>
<evidence type="ECO:0000259" key="11">
    <source>
        <dbReference type="PROSITE" id="PS50109"/>
    </source>
</evidence>
<dbReference type="InterPro" id="IPR036890">
    <property type="entry name" value="HATPase_C_sf"/>
</dbReference>
<dbReference type="SUPFAM" id="SSF55874">
    <property type="entry name" value="ATPase domain of HSP90 chaperone/DNA topoisomerase II/histidine kinase"/>
    <property type="match status" value="1"/>
</dbReference>
<evidence type="ECO:0000256" key="2">
    <source>
        <dbReference type="ARBA" id="ARBA00004651"/>
    </source>
</evidence>
<proteinExistence type="predicted"/>
<evidence type="ECO:0000256" key="8">
    <source>
        <dbReference type="ARBA" id="ARBA00022777"/>
    </source>
</evidence>
<evidence type="ECO:0000256" key="5">
    <source>
        <dbReference type="ARBA" id="ARBA00022553"/>
    </source>
</evidence>
<keyword evidence="5" id="KW-0597">Phosphoprotein</keyword>
<evidence type="ECO:0000256" key="7">
    <source>
        <dbReference type="ARBA" id="ARBA00022692"/>
    </source>
</evidence>
<dbReference type="PANTHER" id="PTHR45453:SF2">
    <property type="entry name" value="HISTIDINE KINASE"/>
    <property type="match status" value="1"/>
</dbReference>
<comment type="catalytic activity">
    <reaction evidence="1">
        <text>ATP + protein L-histidine = ADP + protein N-phospho-L-histidine.</text>
        <dbReference type="EC" id="2.7.13.3"/>
    </reaction>
</comment>
<keyword evidence="8" id="KW-0418">Kinase</keyword>
<evidence type="ECO:0000256" key="4">
    <source>
        <dbReference type="ARBA" id="ARBA00022475"/>
    </source>
</evidence>
<dbReference type="GO" id="GO:0016036">
    <property type="term" value="P:cellular response to phosphate starvation"/>
    <property type="evidence" value="ECO:0007669"/>
    <property type="project" value="TreeGrafter"/>
</dbReference>
<reference evidence="13" key="1">
    <citation type="submission" date="2016-10" db="EMBL/GenBank/DDBJ databases">
        <authorList>
            <person name="Varghese N."/>
            <person name="Submissions S."/>
        </authorList>
    </citation>
    <scope>NUCLEOTIDE SEQUENCE [LARGE SCALE GENOMIC DNA]</scope>
    <source>
        <strain evidence="13">DSM 19315</strain>
    </source>
</reference>
<evidence type="ECO:0000256" key="1">
    <source>
        <dbReference type="ARBA" id="ARBA00000085"/>
    </source>
</evidence>
<dbReference type="InterPro" id="IPR003018">
    <property type="entry name" value="GAF"/>
</dbReference>
<feature type="domain" description="Histidine kinase" evidence="11">
    <location>
        <begin position="562"/>
        <end position="778"/>
    </location>
</feature>
<keyword evidence="4" id="KW-1003">Cell membrane</keyword>
<dbReference type="PANTHER" id="PTHR45453">
    <property type="entry name" value="PHOSPHATE REGULON SENSOR PROTEIN PHOR"/>
    <property type="match status" value="1"/>
</dbReference>
<dbReference type="Pfam" id="PF13185">
    <property type="entry name" value="GAF_2"/>
    <property type="match status" value="1"/>
</dbReference>
<dbReference type="Gene3D" id="1.10.287.130">
    <property type="match status" value="1"/>
</dbReference>
<dbReference type="InterPro" id="IPR000014">
    <property type="entry name" value="PAS"/>
</dbReference>
<evidence type="ECO:0000256" key="10">
    <source>
        <dbReference type="ARBA" id="ARBA00023136"/>
    </source>
</evidence>
<organism evidence="12 13">
    <name type="scientific">Algoriphagus hitonicola</name>
    <dbReference type="NCBI Taxonomy" id="435880"/>
    <lineage>
        <taxon>Bacteria</taxon>
        <taxon>Pseudomonadati</taxon>
        <taxon>Bacteroidota</taxon>
        <taxon>Cytophagia</taxon>
        <taxon>Cytophagales</taxon>
        <taxon>Cyclobacteriaceae</taxon>
        <taxon>Algoriphagus</taxon>
    </lineage>
</organism>
<dbReference type="InterPro" id="IPR036097">
    <property type="entry name" value="HisK_dim/P_sf"/>
</dbReference>
<evidence type="ECO:0000313" key="12">
    <source>
        <dbReference type="EMBL" id="SFG61595.1"/>
    </source>
</evidence>
<protein>
    <recommendedName>
        <fullName evidence="3">histidine kinase</fullName>
        <ecNumber evidence="3">2.7.13.3</ecNumber>
    </recommendedName>
</protein>
<dbReference type="SUPFAM" id="SSF47384">
    <property type="entry name" value="Homodimeric domain of signal transducing histidine kinase"/>
    <property type="match status" value="1"/>
</dbReference>
<dbReference type="InterPro" id="IPR003594">
    <property type="entry name" value="HATPase_dom"/>
</dbReference>
<dbReference type="InterPro" id="IPR035965">
    <property type="entry name" value="PAS-like_dom_sf"/>
</dbReference>
<comment type="subcellular location">
    <subcellularLocation>
        <location evidence="2">Cell membrane</location>
        <topology evidence="2">Multi-pass membrane protein</topology>
    </subcellularLocation>
</comment>
<dbReference type="SMART" id="SM00387">
    <property type="entry name" value="HATPase_c"/>
    <property type="match status" value="1"/>
</dbReference>
<dbReference type="InterPro" id="IPR004358">
    <property type="entry name" value="Sig_transdc_His_kin-like_C"/>
</dbReference>
<accession>A0A1I2T9M3</accession>
<dbReference type="STRING" id="435880.SAMN04487988_105277"/>
<keyword evidence="6" id="KW-0808">Transferase</keyword>
<dbReference type="InterPro" id="IPR003661">
    <property type="entry name" value="HisK_dim/P_dom"/>
</dbReference>
<dbReference type="InterPro" id="IPR005467">
    <property type="entry name" value="His_kinase_dom"/>
</dbReference>
<dbReference type="SUPFAM" id="SSF55785">
    <property type="entry name" value="PYP-like sensor domain (PAS domain)"/>
    <property type="match status" value="1"/>
</dbReference>
<dbReference type="Pfam" id="PF02518">
    <property type="entry name" value="HATPase_c"/>
    <property type="match status" value="1"/>
</dbReference>
<evidence type="ECO:0000256" key="9">
    <source>
        <dbReference type="ARBA" id="ARBA00022989"/>
    </source>
</evidence>
<dbReference type="Gene3D" id="3.30.450.40">
    <property type="match status" value="1"/>
</dbReference>
<dbReference type="EMBL" id="FOPC01000005">
    <property type="protein sequence ID" value="SFG61595.1"/>
    <property type="molecule type" value="Genomic_DNA"/>
</dbReference>
<name>A0A1I2T9M3_9BACT</name>
<gene>
    <name evidence="12" type="ORF">SAMN04487988_105277</name>
</gene>
<dbReference type="CDD" id="cd00082">
    <property type="entry name" value="HisKA"/>
    <property type="match status" value="1"/>
</dbReference>
<keyword evidence="13" id="KW-1185">Reference proteome</keyword>
<dbReference type="InterPro" id="IPR029016">
    <property type="entry name" value="GAF-like_dom_sf"/>
</dbReference>
<keyword evidence="10" id="KW-0472">Membrane</keyword>
<keyword evidence="9" id="KW-1133">Transmembrane helix</keyword>
<dbReference type="PRINTS" id="PR00344">
    <property type="entry name" value="BCTRLSENSOR"/>
</dbReference>
<dbReference type="GO" id="GO:0004721">
    <property type="term" value="F:phosphoprotein phosphatase activity"/>
    <property type="evidence" value="ECO:0007669"/>
    <property type="project" value="TreeGrafter"/>
</dbReference>
<sequence>MKNQLITYTDNEDLIFSLSSGELLKISSRLKTLFGAKFWEKILDLNSYEGIACLSPDLDSRLVAYPKYMDLKVSYELTDTDKRLKVVEYGWYNPKADTIHLLIFPVAVESNFNLTHDLIVDLLDKLVDPAVLFNREMSNVIVTNYNLISCLNNRLSELGKGFQVSDFFLEKLDYQSLLFWVYSNEISIQLRSKLDLKKKGGCWFDVSFSKIKIEEDYCILAILKDVDEQVSLSQIQEKRNLIFSRLSEVQISFLSKSKYFNPYQHFLDAILDVSKAKYGFVGEVSQSEGSARLMKIHAVTDFSFEGKDAVDLLEKLKNDQFIFRHFDNLFGASIRLGKVICENNPKRSPYSKNVHVPGHPIIENFLGIPILKRKEVVGLIGLGNKEGGFSQSDVDDLSPFATTYSVILDAIKTEVRSEEFRRESSEKSLILSTLGEHSPDTIAVLDSANRFQLLTPAYKKLLGPGLGDELIQSKIRHLILKTHTPKYHQFKGNYRSRLKVKLYDQEEMWLETSINVVEREQGEITIAFIRDVTRQMQQEISLKSSLEKEIEFKNFLSDFLSLVSHDFKTPLATLNSSLDIGMHYLNQIGNTVIKEKLERHFNKMSSEINILQNLVSHSLDYNRFATKDSILSKSKISFVDFFNNLINGKDFTDSVSFKNFCLEDFTVYWDAFLMERAVLNLIANGIKYNPENGKVEIEIFGTPETHGFSVSDAGIGIPNEEITYIFTPFFRASNSSEFQGSGLGLGIVKNVIEGHEGEIFVESKIGEGTRVSVHFNKR</sequence>
<evidence type="ECO:0000313" key="13">
    <source>
        <dbReference type="Proteomes" id="UP000199642"/>
    </source>
</evidence>
<dbReference type="Proteomes" id="UP000199642">
    <property type="component" value="Unassembled WGS sequence"/>
</dbReference>
<dbReference type="NCBIfam" id="TIGR00229">
    <property type="entry name" value="sensory_box"/>
    <property type="match status" value="1"/>
</dbReference>
<dbReference type="GO" id="GO:0000155">
    <property type="term" value="F:phosphorelay sensor kinase activity"/>
    <property type="evidence" value="ECO:0007669"/>
    <property type="project" value="InterPro"/>
</dbReference>
<dbReference type="PROSITE" id="PS50109">
    <property type="entry name" value="HIS_KIN"/>
    <property type="match status" value="1"/>
</dbReference>